<dbReference type="PIRSF" id="PIRSF010376">
    <property type="entry name" value="IspE"/>
    <property type="match status" value="1"/>
</dbReference>
<dbReference type="HAMAP" id="MF_00061">
    <property type="entry name" value="IspE"/>
    <property type="match status" value="1"/>
</dbReference>
<keyword evidence="5 9" id="KW-0547">Nucleotide-binding</keyword>
<dbReference type="SUPFAM" id="SSF55060">
    <property type="entry name" value="GHMP Kinase, C-terminal domain"/>
    <property type="match status" value="1"/>
</dbReference>
<dbReference type="GO" id="GO:0005524">
    <property type="term" value="F:ATP binding"/>
    <property type="evidence" value="ECO:0007669"/>
    <property type="project" value="UniProtKB-UniRule"/>
</dbReference>
<feature type="active site" evidence="9">
    <location>
        <position position="136"/>
    </location>
</feature>
<comment type="function">
    <text evidence="9">Catalyzes the phosphorylation of the position 2 hydroxy group of 4-diphosphocytidyl-2C-methyl-D-erythritol.</text>
</comment>
<keyword evidence="4 9" id="KW-0808">Transferase</keyword>
<dbReference type="GO" id="GO:0050515">
    <property type="term" value="F:4-(cytidine 5'-diphospho)-2-C-methyl-D-erythritol kinase activity"/>
    <property type="evidence" value="ECO:0007669"/>
    <property type="project" value="UniProtKB-UniRule"/>
</dbReference>
<keyword evidence="13" id="KW-1185">Reference proteome</keyword>
<dbReference type="InterPro" id="IPR006204">
    <property type="entry name" value="GHMP_kinase_N_dom"/>
</dbReference>
<evidence type="ECO:0000256" key="4">
    <source>
        <dbReference type="ARBA" id="ARBA00022679"/>
    </source>
</evidence>
<dbReference type="SUPFAM" id="SSF54211">
    <property type="entry name" value="Ribosomal protein S5 domain 2-like"/>
    <property type="match status" value="1"/>
</dbReference>
<proteinExistence type="inferred from homology"/>
<dbReference type="InterPro" id="IPR036554">
    <property type="entry name" value="GHMP_kinase_C_sf"/>
</dbReference>
<dbReference type="Gene3D" id="3.30.230.10">
    <property type="match status" value="1"/>
</dbReference>
<dbReference type="Pfam" id="PF08544">
    <property type="entry name" value="GHMP_kinases_C"/>
    <property type="match status" value="1"/>
</dbReference>
<name>A0A1M6PHM8_9BACL</name>
<dbReference type="Gene3D" id="3.30.70.890">
    <property type="entry name" value="GHMP kinase, C-terminal domain"/>
    <property type="match status" value="1"/>
</dbReference>
<keyword evidence="6 9" id="KW-0418">Kinase</keyword>
<accession>A0A1M6PHM8</accession>
<evidence type="ECO:0000256" key="2">
    <source>
        <dbReference type="ARBA" id="ARBA00012052"/>
    </source>
</evidence>
<dbReference type="GO" id="GO:0016114">
    <property type="term" value="P:terpenoid biosynthetic process"/>
    <property type="evidence" value="ECO:0007669"/>
    <property type="project" value="UniProtKB-UniRule"/>
</dbReference>
<evidence type="ECO:0000313" key="13">
    <source>
        <dbReference type="Proteomes" id="UP000184016"/>
    </source>
</evidence>
<evidence type="ECO:0000256" key="6">
    <source>
        <dbReference type="ARBA" id="ARBA00022777"/>
    </source>
</evidence>
<feature type="binding site" evidence="9">
    <location>
        <begin position="94"/>
        <end position="104"/>
    </location>
    <ligand>
        <name>ATP</name>
        <dbReference type="ChEBI" id="CHEBI:30616"/>
    </ligand>
</feature>
<evidence type="ECO:0000313" key="12">
    <source>
        <dbReference type="EMBL" id="SHK07449.1"/>
    </source>
</evidence>
<keyword evidence="9" id="KW-0414">Isoprene biosynthesis</keyword>
<feature type="active site" evidence="9">
    <location>
        <position position="9"/>
    </location>
</feature>
<dbReference type="PANTHER" id="PTHR43527:SF2">
    <property type="entry name" value="4-DIPHOSPHOCYTIDYL-2-C-METHYL-D-ERYTHRITOL KINASE, CHLOROPLASTIC"/>
    <property type="match status" value="1"/>
</dbReference>
<evidence type="ECO:0000256" key="9">
    <source>
        <dbReference type="HAMAP-Rule" id="MF_00061"/>
    </source>
</evidence>
<dbReference type="NCBIfam" id="TIGR00154">
    <property type="entry name" value="ispE"/>
    <property type="match status" value="1"/>
</dbReference>
<dbReference type="InterPro" id="IPR013750">
    <property type="entry name" value="GHMP_kinase_C_dom"/>
</dbReference>
<comment type="catalytic activity">
    <reaction evidence="9">
        <text>4-CDP-2-C-methyl-D-erythritol + ATP = 4-CDP-2-C-methyl-D-erythritol 2-phosphate + ADP + H(+)</text>
        <dbReference type="Rhea" id="RHEA:18437"/>
        <dbReference type="ChEBI" id="CHEBI:15378"/>
        <dbReference type="ChEBI" id="CHEBI:30616"/>
        <dbReference type="ChEBI" id="CHEBI:57823"/>
        <dbReference type="ChEBI" id="CHEBI:57919"/>
        <dbReference type="ChEBI" id="CHEBI:456216"/>
        <dbReference type="EC" id="2.7.1.148"/>
    </reaction>
</comment>
<dbReference type="AlphaFoldDB" id="A0A1M6PHM8"/>
<protein>
    <recommendedName>
        <fullName evidence="3 9">4-diphosphocytidyl-2-C-methyl-D-erythritol kinase</fullName>
        <shortName evidence="9">CMK</shortName>
        <ecNumber evidence="2 9">2.7.1.148</ecNumber>
    </recommendedName>
    <alternativeName>
        <fullName evidence="8 9">4-(cytidine-5'-diphospho)-2-C-methyl-D-erythritol kinase</fullName>
    </alternativeName>
</protein>
<sequence length="293" mass="31699">MLLERAYAKINLTLNVLGKRPDGYHEVDMVMQSIDLSDEVALEWLPESMEIVMESQATSIPLDGRNLAVIAAEKFLSAANLTRGVRIYLTKNIPVAAGLAGGSADAAAVLRGLNRLAGHPFSLDELAELGAQIGSDVPFCIYNGCAIASGRGEKITHVQPALRSWVVLLKPPLYVSTTEVYQSIQADDFSNKRVSSAMTERFAKGCTLAEIESLICNDLQPVTFRLYPEVAQLHRKMQSVSGLPCHMSGSGPTLFTLVPTQSAGQRVYNALRGFAKDVYLARLFQPNSGGQTG</sequence>
<dbReference type="Pfam" id="PF00288">
    <property type="entry name" value="GHMP_kinases_N"/>
    <property type="match status" value="1"/>
</dbReference>
<keyword evidence="7 9" id="KW-0067">ATP-binding</keyword>
<evidence type="ECO:0000256" key="5">
    <source>
        <dbReference type="ARBA" id="ARBA00022741"/>
    </source>
</evidence>
<gene>
    <name evidence="9" type="primary">ispE</name>
    <name evidence="12" type="ORF">SAMN05443507_10836</name>
</gene>
<evidence type="ECO:0000256" key="7">
    <source>
        <dbReference type="ARBA" id="ARBA00022840"/>
    </source>
</evidence>
<feature type="domain" description="GHMP kinase N-terminal" evidence="10">
    <location>
        <begin position="66"/>
        <end position="144"/>
    </location>
</feature>
<dbReference type="PANTHER" id="PTHR43527">
    <property type="entry name" value="4-DIPHOSPHOCYTIDYL-2-C-METHYL-D-ERYTHRITOL KINASE, CHLOROPLASTIC"/>
    <property type="match status" value="1"/>
</dbReference>
<dbReference type="EC" id="2.7.1.148" evidence="2 9"/>
<dbReference type="STRING" id="1830138.SAMN05443507_10836"/>
<evidence type="ECO:0000256" key="1">
    <source>
        <dbReference type="ARBA" id="ARBA00009684"/>
    </source>
</evidence>
<dbReference type="InterPro" id="IPR004424">
    <property type="entry name" value="IspE"/>
</dbReference>
<comment type="pathway">
    <text evidence="9">Isoprenoid biosynthesis; isopentenyl diphosphate biosynthesis via DXP pathway; isopentenyl diphosphate from 1-deoxy-D-xylulose 5-phosphate: step 3/6.</text>
</comment>
<dbReference type="UniPathway" id="UPA00056">
    <property type="reaction ID" value="UER00094"/>
</dbReference>
<comment type="similarity">
    <text evidence="1 9">Belongs to the GHMP kinase family. IspE subfamily.</text>
</comment>
<evidence type="ECO:0000259" key="10">
    <source>
        <dbReference type="Pfam" id="PF00288"/>
    </source>
</evidence>
<dbReference type="GO" id="GO:0019288">
    <property type="term" value="P:isopentenyl diphosphate biosynthetic process, methylerythritol 4-phosphate pathway"/>
    <property type="evidence" value="ECO:0007669"/>
    <property type="project" value="UniProtKB-UniRule"/>
</dbReference>
<dbReference type="EMBL" id="FRAF01000008">
    <property type="protein sequence ID" value="SHK07449.1"/>
    <property type="molecule type" value="Genomic_DNA"/>
</dbReference>
<reference evidence="13" key="1">
    <citation type="submission" date="2016-11" db="EMBL/GenBank/DDBJ databases">
        <authorList>
            <person name="Varghese N."/>
            <person name="Submissions S."/>
        </authorList>
    </citation>
    <scope>NUCLEOTIDE SEQUENCE [LARGE SCALE GENOMIC DNA]</scope>
    <source>
        <strain evidence="13">USBA-503</strain>
    </source>
</reference>
<evidence type="ECO:0000256" key="3">
    <source>
        <dbReference type="ARBA" id="ARBA00017473"/>
    </source>
</evidence>
<evidence type="ECO:0000259" key="11">
    <source>
        <dbReference type="Pfam" id="PF08544"/>
    </source>
</evidence>
<dbReference type="Proteomes" id="UP000184016">
    <property type="component" value="Unassembled WGS sequence"/>
</dbReference>
<evidence type="ECO:0000256" key="8">
    <source>
        <dbReference type="ARBA" id="ARBA00032554"/>
    </source>
</evidence>
<dbReference type="InterPro" id="IPR014721">
    <property type="entry name" value="Ribsml_uS5_D2-typ_fold_subgr"/>
</dbReference>
<feature type="domain" description="GHMP kinase C-terminal" evidence="11">
    <location>
        <begin position="210"/>
        <end position="274"/>
    </location>
</feature>
<organism evidence="12 13">
    <name type="scientific">Alicyclobacillus tolerans</name>
    <dbReference type="NCBI Taxonomy" id="90970"/>
    <lineage>
        <taxon>Bacteria</taxon>
        <taxon>Bacillati</taxon>
        <taxon>Bacillota</taxon>
        <taxon>Bacilli</taxon>
        <taxon>Bacillales</taxon>
        <taxon>Alicyclobacillaceae</taxon>
        <taxon>Alicyclobacillus</taxon>
    </lineage>
</organism>
<dbReference type="InterPro" id="IPR020568">
    <property type="entry name" value="Ribosomal_Su5_D2-typ_SF"/>
</dbReference>